<dbReference type="RefSeq" id="WP_022935898.1">
    <property type="nucleotide sequence ID" value="NZ_LR214940.1"/>
</dbReference>
<dbReference type="KEGG" id="mob:NCTC10112_00043"/>
<dbReference type="OrthoDB" id="398977at2"/>
<sequence length="114" mass="13969">MQKSEKNILQNLNTLAQKKKFIKNFCLYGKLFNFKNSESNDNLEFFINSLYKDEKTIFINNFIFCNSNPEWYLRIWSKSTYYKKLNFVVNLFMKFLLSKNIFKKSINKYQNYYV</sequence>
<evidence type="ECO:0000313" key="2">
    <source>
        <dbReference type="Proteomes" id="UP000290482"/>
    </source>
</evidence>
<protein>
    <submittedName>
        <fullName evidence="1">Uncharacterized protein</fullName>
    </submittedName>
</protein>
<reference evidence="1 2" key="1">
    <citation type="submission" date="2019-01" db="EMBL/GenBank/DDBJ databases">
        <authorList>
            <consortium name="Pathogen Informatics"/>
        </authorList>
    </citation>
    <scope>NUCLEOTIDE SEQUENCE [LARGE SCALE GENOMIC DNA]</scope>
    <source>
        <strain evidence="1 2">NCTC10112</strain>
    </source>
</reference>
<dbReference type="Proteomes" id="UP000290482">
    <property type="component" value="Chromosome"/>
</dbReference>
<organism evidence="1 2">
    <name type="scientific">Metamycoplasma orale</name>
    <name type="common">Mycoplasma orale</name>
    <dbReference type="NCBI Taxonomy" id="2121"/>
    <lineage>
        <taxon>Bacteria</taxon>
        <taxon>Bacillati</taxon>
        <taxon>Mycoplasmatota</taxon>
        <taxon>Mycoplasmoidales</taxon>
        <taxon>Metamycoplasmataceae</taxon>
        <taxon>Metamycoplasma</taxon>
    </lineage>
</organism>
<gene>
    <name evidence="1" type="ORF">NCTC10112_00043</name>
</gene>
<proteinExistence type="predicted"/>
<dbReference type="AlphaFoldDB" id="A0A448ZV90"/>
<accession>A0A448ZV90</accession>
<evidence type="ECO:0000313" key="1">
    <source>
        <dbReference type="EMBL" id="VEU55163.1"/>
    </source>
</evidence>
<dbReference type="EMBL" id="LR214940">
    <property type="protein sequence ID" value="VEU55163.1"/>
    <property type="molecule type" value="Genomic_DNA"/>
</dbReference>
<keyword evidence="2" id="KW-1185">Reference proteome</keyword>
<name>A0A448ZV90_METOS</name>